<dbReference type="EMBL" id="VSRR010065424">
    <property type="protein sequence ID" value="MPC84430.1"/>
    <property type="molecule type" value="Genomic_DNA"/>
</dbReference>
<proteinExistence type="predicted"/>
<accession>A0A5B7IIX1</accession>
<keyword evidence="2" id="KW-1185">Reference proteome</keyword>
<protein>
    <submittedName>
        <fullName evidence="1">Uncharacterized protein</fullName>
    </submittedName>
</protein>
<dbReference type="Proteomes" id="UP000324222">
    <property type="component" value="Unassembled WGS sequence"/>
</dbReference>
<comment type="caution">
    <text evidence="1">The sequence shown here is derived from an EMBL/GenBank/DDBJ whole genome shotgun (WGS) entry which is preliminary data.</text>
</comment>
<gene>
    <name evidence="1" type="ORF">E2C01_079168</name>
</gene>
<sequence>MIPPPAEHYENISFSLGQALASPPHFPSCPVHTRGSANLAGEQCKIVASLLRCWRLTEA</sequence>
<evidence type="ECO:0000313" key="1">
    <source>
        <dbReference type="EMBL" id="MPC84430.1"/>
    </source>
</evidence>
<reference evidence="1 2" key="1">
    <citation type="submission" date="2019-05" db="EMBL/GenBank/DDBJ databases">
        <title>Another draft genome of Portunus trituberculatus and its Hox gene families provides insights of decapod evolution.</title>
        <authorList>
            <person name="Jeong J.-H."/>
            <person name="Song I."/>
            <person name="Kim S."/>
            <person name="Choi T."/>
            <person name="Kim D."/>
            <person name="Ryu S."/>
            <person name="Kim W."/>
        </authorList>
    </citation>
    <scope>NUCLEOTIDE SEQUENCE [LARGE SCALE GENOMIC DNA]</scope>
    <source>
        <tissue evidence="1">Muscle</tissue>
    </source>
</reference>
<name>A0A5B7IIX1_PORTR</name>
<dbReference type="AlphaFoldDB" id="A0A5B7IIX1"/>
<evidence type="ECO:0000313" key="2">
    <source>
        <dbReference type="Proteomes" id="UP000324222"/>
    </source>
</evidence>
<organism evidence="1 2">
    <name type="scientific">Portunus trituberculatus</name>
    <name type="common">Swimming crab</name>
    <name type="synonym">Neptunus trituberculatus</name>
    <dbReference type="NCBI Taxonomy" id="210409"/>
    <lineage>
        <taxon>Eukaryota</taxon>
        <taxon>Metazoa</taxon>
        <taxon>Ecdysozoa</taxon>
        <taxon>Arthropoda</taxon>
        <taxon>Crustacea</taxon>
        <taxon>Multicrustacea</taxon>
        <taxon>Malacostraca</taxon>
        <taxon>Eumalacostraca</taxon>
        <taxon>Eucarida</taxon>
        <taxon>Decapoda</taxon>
        <taxon>Pleocyemata</taxon>
        <taxon>Brachyura</taxon>
        <taxon>Eubrachyura</taxon>
        <taxon>Portunoidea</taxon>
        <taxon>Portunidae</taxon>
        <taxon>Portuninae</taxon>
        <taxon>Portunus</taxon>
    </lineage>
</organism>